<gene>
    <name evidence="2" type="ORF">chiPu_0020212</name>
</gene>
<keyword evidence="3" id="KW-1185">Reference proteome</keyword>
<feature type="signal peptide" evidence="1">
    <location>
        <begin position="1"/>
        <end position="20"/>
    </location>
</feature>
<evidence type="ECO:0000313" key="3">
    <source>
        <dbReference type="Proteomes" id="UP000287033"/>
    </source>
</evidence>
<feature type="chain" id="PRO_5019419708" evidence="1">
    <location>
        <begin position="21"/>
        <end position="291"/>
    </location>
</feature>
<evidence type="ECO:0000256" key="1">
    <source>
        <dbReference type="SAM" id="SignalP"/>
    </source>
</evidence>
<sequence>MRTIALMDLLFALINTPSQLTYLRGKGIGILKRNIFAENVLDKFKQELEIICNKELSQKTQMCDKHEEELMNLEIEKLITDIVSACKDTKTMIDAVGASLLTELKSKINTLKMKVESERIQKIEKLQEILAALHGPTQLYLQMKRLLDSHLNPVHFLKEDKQLRGEVARFSQQEALPQIPKEGSISVSHYFKELVKGIDMKDFVSSETNDLLLKSAEEHDAWMSSCSNLNVPSADAPDEIIHKIILSLGFKRKEADTSYDEYESFLSTSSTSNCIDPAQEMEVLPLDGIDV</sequence>
<proteinExistence type="predicted"/>
<dbReference type="EMBL" id="BEZZ01002427">
    <property type="protein sequence ID" value="GCC21737.1"/>
    <property type="molecule type" value="Genomic_DNA"/>
</dbReference>
<organism evidence="2 3">
    <name type="scientific">Chiloscyllium punctatum</name>
    <name type="common">Brownbanded bambooshark</name>
    <name type="synonym">Hemiscyllium punctatum</name>
    <dbReference type="NCBI Taxonomy" id="137246"/>
    <lineage>
        <taxon>Eukaryota</taxon>
        <taxon>Metazoa</taxon>
        <taxon>Chordata</taxon>
        <taxon>Craniata</taxon>
        <taxon>Vertebrata</taxon>
        <taxon>Chondrichthyes</taxon>
        <taxon>Elasmobranchii</taxon>
        <taxon>Galeomorphii</taxon>
        <taxon>Galeoidea</taxon>
        <taxon>Orectolobiformes</taxon>
        <taxon>Hemiscylliidae</taxon>
        <taxon>Chiloscyllium</taxon>
    </lineage>
</organism>
<dbReference type="OrthoDB" id="9049620at2759"/>
<protein>
    <submittedName>
        <fullName evidence="2">Uncharacterized protein</fullName>
    </submittedName>
</protein>
<name>A0A401RUC6_CHIPU</name>
<dbReference type="OMA" id="DAWMSSC"/>
<dbReference type="Proteomes" id="UP000287033">
    <property type="component" value="Unassembled WGS sequence"/>
</dbReference>
<comment type="caution">
    <text evidence="2">The sequence shown here is derived from an EMBL/GenBank/DDBJ whole genome shotgun (WGS) entry which is preliminary data.</text>
</comment>
<evidence type="ECO:0000313" key="2">
    <source>
        <dbReference type="EMBL" id="GCC21737.1"/>
    </source>
</evidence>
<accession>A0A401RUC6</accession>
<keyword evidence="1" id="KW-0732">Signal</keyword>
<dbReference type="AlphaFoldDB" id="A0A401RUC6"/>
<dbReference type="STRING" id="137246.A0A401RUC6"/>
<reference evidence="2 3" key="1">
    <citation type="journal article" date="2018" name="Nat. Ecol. Evol.">
        <title>Shark genomes provide insights into elasmobranch evolution and the origin of vertebrates.</title>
        <authorList>
            <person name="Hara Y"/>
            <person name="Yamaguchi K"/>
            <person name="Onimaru K"/>
            <person name="Kadota M"/>
            <person name="Koyanagi M"/>
            <person name="Keeley SD"/>
            <person name="Tatsumi K"/>
            <person name="Tanaka K"/>
            <person name="Motone F"/>
            <person name="Kageyama Y"/>
            <person name="Nozu R"/>
            <person name="Adachi N"/>
            <person name="Nishimura O"/>
            <person name="Nakagawa R"/>
            <person name="Tanegashima C"/>
            <person name="Kiyatake I"/>
            <person name="Matsumoto R"/>
            <person name="Murakumo K"/>
            <person name="Nishida K"/>
            <person name="Terakita A"/>
            <person name="Kuratani S"/>
            <person name="Sato K"/>
            <person name="Hyodo S Kuraku.S."/>
        </authorList>
    </citation>
    <scope>NUCLEOTIDE SEQUENCE [LARGE SCALE GENOMIC DNA]</scope>
</reference>